<dbReference type="PROSITE" id="PS50943">
    <property type="entry name" value="HTH_CROC1"/>
    <property type="match status" value="1"/>
</dbReference>
<dbReference type="SUPFAM" id="SSF47413">
    <property type="entry name" value="lambda repressor-like DNA-binding domains"/>
    <property type="match status" value="1"/>
</dbReference>
<protein>
    <submittedName>
        <fullName evidence="2">Helix-turn-helix transcriptional regulator</fullName>
    </submittedName>
</protein>
<comment type="caution">
    <text evidence="2">The sequence shown here is derived from an EMBL/GenBank/DDBJ whole genome shotgun (WGS) entry which is preliminary data.</text>
</comment>
<evidence type="ECO:0000313" key="3">
    <source>
        <dbReference type="Proteomes" id="UP001223144"/>
    </source>
</evidence>
<gene>
    <name evidence="2" type="ORF">QCN29_21005</name>
</gene>
<dbReference type="InterPro" id="IPR001387">
    <property type="entry name" value="Cro/C1-type_HTH"/>
</dbReference>
<accession>A0ABT6HSB8</accession>
<keyword evidence="3" id="KW-1185">Reference proteome</keyword>
<evidence type="ECO:0000259" key="1">
    <source>
        <dbReference type="PROSITE" id="PS50943"/>
    </source>
</evidence>
<dbReference type="Gene3D" id="1.10.260.40">
    <property type="entry name" value="lambda repressor-like DNA-binding domains"/>
    <property type="match status" value="1"/>
</dbReference>
<dbReference type="SMART" id="SM00530">
    <property type="entry name" value="HTH_XRE"/>
    <property type="match status" value="1"/>
</dbReference>
<proteinExistence type="predicted"/>
<organism evidence="2 3">
    <name type="scientific">Streptomyces chengmaiensis</name>
    <dbReference type="NCBI Taxonomy" id="3040919"/>
    <lineage>
        <taxon>Bacteria</taxon>
        <taxon>Bacillati</taxon>
        <taxon>Actinomycetota</taxon>
        <taxon>Actinomycetes</taxon>
        <taxon>Kitasatosporales</taxon>
        <taxon>Streptomycetaceae</taxon>
        <taxon>Streptomyces</taxon>
    </lineage>
</organism>
<dbReference type="RefSeq" id="WP_279929987.1">
    <property type="nucleotide sequence ID" value="NZ_JARWBG010000024.1"/>
</dbReference>
<dbReference type="CDD" id="cd00093">
    <property type="entry name" value="HTH_XRE"/>
    <property type="match status" value="1"/>
</dbReference>
<evidence type="ECO:0000313" key="2">
    <source>
        <dbReference type="EMBL" id="MDH2391217.1"/>
    </source>
</evidence>
<dbReference type="InterPro" id="IPR010982">
    <property type="entry name" value="Lambda_DNA-bd_dom_sf"/>
</dbReference>
<dbReference type="EMBL" id="JARWBG010000024">
    <property type="protein sequence ID" value="MDH2391217.1"/>
    <property type="molecule type" value="Genomic_DNA"/>
</dbReference>
<sequence length="79" mass="8163">MTSSSSDRVATLLKQARTRAGLSQSALSAATAVPQPNISDYEAGKRSPTVRTLLALLDACDVELVLRPRGGDHPGASAS</sequence>
<dbReference type="Pfam" id="PF01381">
    <property type="entry name" value="HTH_3"/>
    <property type="match status" value="1"/>
</dbReference>
<feature type="domain" description="HTH cro/C1-type" evidence="1">
    <location>
        <begin position="13"/>
        <end position="67"/>
    </location>
</feature>
<name>A0ABT6HSB8_9ACTN</name>
<reference evidence="2 3" key="1">
    <citation type="submission" date="2023-04" db="EMBL/GenBank/DDBJ databases">
        <title>Streptomyces chengmaiensis sp. nov. isolated from the stem of mangrove plant in Hainan.</title>
        <authorList>
            <person name="Huang X."/>
            <person name="Zhou S."/>
            <person name="Chu X."/>
            <person name="Xie Y."/>
            <person name="Lin Y."/>
        </authorList>
    </citation>
    <scope>NUCLEOTIDE SEQUENCE [LARGE SCALE GENOMIC DNA]</scope>
    <source>
        <strain evidence="2 3">HNM0663</strain>
    </source>
</reference>
<dbReference type="Proteomes" id="UP001223144">
    <property type="component" value="Unassembled WGS sequence"/>
</dbReference>